<feature type="compositionally biased region" description="Basic and acidic residues" evidence="1">
    <location>
        <begin position="275"/>
        <end position="285"/>
    </location>
</feature>
<feature type="region of interest" description="Disordered" evidence="1">
    <location>
        <begin position="350"/>
        <end position="376"/>
    </location>
</feature>
<dbReference type="eggNOG" id="ENOG502T0TK">
    <property type="taxonomic scope" value="Eukaryota"/>
</dbReference>
<feature type="compositionally biased region" description="Basic residues" evidence="1">
    <location>
        <begin position="447"/>
        <end position="460"/>
    </location>
</feature>
<feature type="compositionally biased region" description="Acidic residues" evidence="1">
    <location>
        <begin position="221"/>
        <end position="231"/>
    </location>
</feature>
<keyword evidence="3" id="KW-1185">Reference proteome</keyword>
<sequence>MPNGTMSCSGEKDAWEQNDWVILSKDWWRATLSGVSWTYPEARRRVRMRTSPIGPTKPPHYHDNLLVAHSSGSELLICCNRCQEIRHRVFSCDASRGTGGDVDLNPGLLGVMGADLIVQRYENAVGFLTAPGEEAAGADLAAQARRVSLLCGNIPPTGSAQESWERETQAISGTVLPRLDHKVYHAAVASVTAKANVWPSILDLDLELPLEKQKCEIIDLTDSEQSVESEEMPSTPKPQRAYARAVSDDVDCNFSRLNSSPQPISPSSNSSSPRVSDELRSESSHTSHTRSSSLPPSMSLHKDEQGFYYSVYDGSRDDSAYLPPFLLNASARARKPHSRTREIIDRLRCSTSSRGRQLTRSEGEQEELPSSRPAQLTRETVRKLFQRGSDGWIKMSSGENGEMPAPSNDFAPRQDVLINPAEDADTEDAFIPYGSTIRPPVLAIKKKGSGNVKQKHNRRSSHLDGWIDPSRPVPTRPPPTAPASVGTFTFPPPPAYPVMYPSGGYGMMQPYPAAPPLAPYSGPYPAYPGVAPYPMVSLQPPFVSMPPRIYASTGYSNGAGLGPQGTRHTSW</sequence>
<dbReference type="HOGENOM" id="CLU_460055_0_0_1"/>
<evidence type="ECO:0000313" key="3">
    <source>
        <dbReference type="Proteomes" id="UP000030671"/>
    </source>
</evidence>
<proteinExistence type="predicted"/>
<reference evidence="2 3" key="1">
    <citation type="journal article" date="2012" name="New Phytol.">
        <title>Insight into trade-off between wood decay and parasitism from the genome of a fungal forest pathogen.</title>
        <authorList>
            <person name="Olson A."/>
            <person name="Aerts A."/>
            <person name="Asiegbu F."/>
            <person name="Belbahri L."/>
            <person name="Bouzid O."/>
            <person name="Broberg A."/>
            <person name="Canback B."/>
            <person name="Coutinho P.M."/>
            <person name="Cullen D."/>
            <person name="Dalman K."/>
            <person name="Deflorio G."/>
            <person name="van Diepen L.T."/>
            <person name="Dunand C."/>
            <person name="Duplessis S."/>
            <person name="Durling M."/>
            <person name="Gonthier P."/>
            <person name="Grimwood J."/>
            <person name="Fossdal C.G."/>
            <person name="Hansson D."/>
            <person name="Henrissat B."/>
            <person name="Hietala A."/>
            <person name="Himmelstrand K."/>
            <person name="Hoffmeister D."/>
            <person name="Hogberg N."/>
            <person name="James T.Y."/>
            <person name="Karlsson M."/>
            <person name="Kohler A."/>
            <person name="Kues U."/>
            <person name="Lee Y.H."/>
            <person name="Lin Y.C."/>
            <person name="Lind M."/>
            <person name="Lindquist E."/>
            <person name="Lombard V."/>
            <person name="Lucas S."/>
            <person name="Lunden K."/>
            <person name="Morin E."/>
            <person name="Murat C."/>
            <person name="Park J."/>
            <person name="Raffaello T."/>
            <person name="Rouze P."/>
            <person name="Salamov A."/>
            <person name="Schmutz J."/>
            <person name="Solheim H."/>
            <person name="Stahlberg J."/>
            <person name="Velez H."/>
            <person name="de Vries R.P."/>
            <person name="Wiebenga A."/>
            <person name="Woodward S."/>
            <person name="Yakovlev I."/>
            <person name="Garbelotto M."/>
            <person name="Martin F."/>
            <person name="Grigoriev I.V."/>
            <person name="Stenlid J."/>
        </authorList>
    </citation>
    <scope>NUCLEOTIDE SEQUENCE [LARGE SCALE GENOMIC DNA]</scope>
    <source>
        <strain evidence="2 3">TC 32-1</strain>
    </source>
</reference>
<feature type="region of interest" description="Disordered" evidence="1">
    <location>
        <begin position="221"/>
        <end position="241"/>
    </location>
</feature>
<dbReference type="OrthoDB" id="2943086at2759"/>
<feature type="region of interest" description="Disordered" evidence="1">
    <location>
        <begin position="447"/>
        <end position="486"/>
    </location>
</feature>
<protein>
    <submittedName>
        <fullName evidence="2">Uncharacterized protein</fullName>
    </submittedName>
</protein>
<gene>
    <name evidence="2" type="ORF">HETIRDRAFT_461438</name>
</gene>
<dbReference type="RefSeq" id="XP_009553232.1">
    <property type="nucleotide sequence ID" value="XM_009554937.1"/>
</dbReference>
<dbReference type="Proteomes" id="UP000030671">
    <property type="component" value="Unassembled WGS sequence"/>
</dbReference>
<evidence type="ECO:0000313" key="2">
    <source>
        <dbReference type="EMBL" id="ETW74746.1"/>
    </source>
</evidence>
<feature type="compositionally biased region" description="Pro residues" evidence="1">
    <location>
        <begin position="471"/>
        <end position="481"/>
    </location>
</feature>
<feature type="compositionally biased region" description="Low complexity" evidence="1">
    <location>
        <begin position="259"/>
        <end position="274"/>
    </location>
</feature>
<dbReference type="KEGG" id="hir:HETIRDRAFT_461438"/>
<evidence type="ECO:0000256" key="1">
    <source>
        <dbReference type="SAM" id="MobiDB-lite"/>
    </source>
</evidence>
<dbReference type="AlphaFoldDB" id="W4JPD6"/>
<feature type="compositionally biased region" description="Low complexity" evidence="1">
    <location>
        <begin position="286"/>
        <end position="297"/>
    </location>
</feature>
<feature type="compositionally biased region" description="Polar residues" evidence="1">
    <location>
        <begin position="350"/>
        <end position="360"/>
    </location>
</feature>
<accession>W4JPD6</accession>
<organism evidence="2 3">
    <name type="scientific">Heterobasidion irregulare (strain TC 32-1)</name>
    <dbReference type="NCBI Taxonomy" id="747525"/>
    <lineage>
        <taxon>Eukaryota</taxon>
        <taxon>Fungi</taxon>
        <taxon>Dikarya</taxon>
        <taxon>Basidiomycota</taxon>
        <taxon>Agaricomycotina</taxon>
        <taxon>Agaricomycetes</taxon>
        <taxon>Russulales</taxon>
        <taxon>Bondarzewiaceae</taxon>
        <taxon>Heterobasidion</taxon>
        <taxon>Heterobasidion annosum species complex</taxon>
    </lineage>
</organism>
<dbReference type="GeneID" id="20677169"/>
<name>W4JPD6_HETIT</name>
<dbReference type="InParanoid" id="W4JPD6"/>
<feature type="region of interest" description="Disordered" evidence="1">
    <location>
        <begin position="253"/>
        <end position="300"/>
    </location>
</feature>
<dbReference type="EMBL" id="KI925467">
    <property type="protein sequence ID" value="ETW74746.1"/>
    <property type="molecule type" value="Genomic_DNA"/>
</dbReference>